<name>A0ACB9S9Q1_9MYRT</name>
<dbReference type="EMBL" id="CM042880">
    <property type="protein sequence ID" value="KAI4388171.1"/>
    <property type="molecule type" value="Genomic_DNA"/>
</dbReference>
<organism evidence="1 2">
    <name type="scientific">Melastoma candidum</name>
    <dbReference type="NCBI Taxonomy" id="119954"/>
    <lineage>
        <taxon>Eukaryota</taxon>
        <taxon>Viridiplantae</taxon>
        <taxon>Streptophyta</taxon>
        <taxon>Embryophyta</taxon>
        <taxon>Tracheophyta</taxon>
        <taxon>Spermatophyta</taxon>
        <taxon>Magnoliopsida</taxon>
        <taxon>eudicotyledons</taxon>
        <taxon>Gunneridae</taxon>
        <taxon>Pentapetalae</taxon>
        <taxon>rosids</taxon>
        <taxon>malvids</taxon>
        <taxon>Myrtales</taxon>
        <taxon>Melastomataceae</taxon>
        <taxon>Melastomatoideae</taxon>
        <taxon>Melastomateae</taxon>
        <taxon>Melastoma</taxon>
    </lineage>
</organism>
<gene>
    <name evidence="1" type="ORF">MLD38_000526</name>
</gene>
<evidence type="ECO:0000313" key="1">
    <source>
        <dbReference type="EMBL" id="KAI4388171.1"/>
    </source>
</evidence>
<reference evidence="2" key="1">
    <citation type="journal article" date="2023" name="Front. Plant Sci.">
        <title>Chromosomal-level genome assembly of Melastoma candidum provides insights into trichome evolution.</title>
        <authorList>
            <person name="Zhong Y."/>
            <person name="Wu W."/>
            <person name="Sun C."/>
            <person name="Zou P."/>
            <person name="Liu Y."/>
            <person name="Dai S."/>
            <person name="Zhou R."/>
        </authorList>
    </citation>
    <scope>NUCLEOTIDE SEQUENCE [LARGE SCALE GENOMIC DNA]</scope>
</reference>
<sequence length="151" mass="17511">MARLALPLTFLVLAALTVAVSSHRTTVTTVVVDDDENPGTICRERVRVHNLLHCQHYLSRGRQILEMRGGMEEPERRQQQLQECCQQLRKMEEQCRCEGIRKVVREQSQREKLQGPELRELVQRAQDLPSMCRVPLQQRCEMDILGEAEGY</sequence>
<accession>A0ACB9S9Q1</accession>
<dbReference type="Proteomes" id="UP001057402">
    <property type="component" value="Chromosome 1"/>
</dbReference>
<evidence type="ECO:0000313" key="2">
    <source>
        <dbReference type="Proteomes" id="UP001057402"/>
    </source>
</evidence>
<keyword evidence="2" id="KW-1185">Reference proteome</keyword>
<comment type="caution">
    <text evidence="1">The sequence shown here is derived from an EMBL/GenBank/DDBJ whole genome shotgun (WGS) entry which is preliminary data.</text>
</comment>
<protein>
    <submittedName>
        <fullName evidence="1">Uncharacterized protein</fullName>
    </submittedName>
</protein>
<proteinExistence type="predicted"/>